<keyword evidence="10 14" id="KW-0046">Antibiotic resistance</keyword>
<keyword evidence="6 14" id="KW-0812">Transmembrane</keyword>
<keyword evidence="14" id="KW-0573">Peptidoglycan synthesis</keyword>
<keyword evidence="8 14" id="KW-1133">Transmembrane helix</keyword>
<evidence type="ECO:0000256" key="9">
    <source>
        <dbReference type="ARBA" id="ARBA00023136"/>
    </source>
</evidence>
<evidence type="ECO:0000256" key="10">
    <source>
        <dbReference type="ARBA" id="ARBA00023251"/>
    </source>
</evidence>
<gene>
    <name evidence="14" type="primary">uppP</name>
    <name evidence="15" type="ORF">UT76_C0008G0019</name>
</gene>
<feature type="transmembrane region" description="Helical" evidence="14">
    <location>
        <begin position="104"/>
        <end position="121"/>
    </location>
</feature>
<dbReference type="GO" id="GO:0008360">
    <property type="term" value="P:regulation of cell shape"/>
    <property type="evidence" value="ECO:0007669"/>
    <property type="project" value="UniProtKB-KW"/>
</dbReference>
<keyword evidence="14" id="KW-0133">Cell shape</keyword>
<keyword evidence="9 14" id="KW-0472">Membrane</keyword>
<dbReference type="Pfam" id="PF02673">
    <property type="entry name" value="BacA"/>
    <property type="match status" value="1"/>
</dbReference>
<keyword evidence="14" id="KW-0961">Cell wall biogenesis/degradation</keyword>
<comment type="subcellular location">
    <subcellularLocation>
        <location evidence="1 14">Cell membrane</location>
        <topology evidence="1 14">Multi-pass membrane protein</topology>
    </subcellularLocation>
</comment>
<dbReference type="GO" id="GO:0050380">
    <property type="term" value="F:undecaprenyl-diphosphatase activity"/>
    <property type="evidence" value="ECO:0007669"/>
    <property type="project" value="UniProtKB-UniRule"/>
</dbReference>
<dbReference type="GO" id="GO:0046677">
    <property type="term" value="P:response to antibiotic"/>
    <property type="evidence" value="ECO:0007669"/>
    <property type="project" value="UniProtKB-UniRule"/>
</dbReference>
<evidence type="ECO:0000256" key="4">
    <source>
        <dbReference type="ARBA" id="ARBA00021581"/>
    </source>
</evidence>
<evidence type="ECO:0000256" key="5">
    <source>
        <dbReference type="ARBA" id="ARBA00022475"/>
    </source>
</evidence>
<keyword evidence="5 14" id="KW-1003">Cell membrane</keyword>
<feature type="transmembrane region" description="Helical" evidence="14">
    <location>
        <begin position="235"/>
        <end position="255"/>
    </location>
</feature>
<evidence type="ECO:0000313" key="15">
    <source>
        <dbReference type="EMBL" id="KKR43808.1"/>
    </source>
</evidence>
<evidence type="ECO:0000256" key="8">
    <source>
        <dbReference type="ARBA" id="ARBA00022989"/>
    </source>
</evidence>
<accession>A0A0G0QUG0</accession>
<comment type="similarity">
    <text evidence="2 14">Belongs to the UppP family.</text>
</comment>
<dbReference type="GO" id="GO:0009252">
    <property type="term" value="P:peptidoglycan biosynthetic process"/>
    <property type="evidence" value="ECO:0007669"/>
    <property type="project" value="UniProtKB-KW"/>
</dbReference>
<dbReference type="EMBL" id="LBYA01000008">
    <property type="protein sequence ID" value="KKR43808.1"/>
    <property type="molecule type" value="Genomic_DNA"/>
</dbReference>
<evidence type="ECO:0000256" key="6">
    <source>
        <dbReference type="ARBA" id="ARBA00022692"/>
    </source>
</evidence>
<evidence type="ECO:0000256" key="2">
    <source>
        <dbReference type="ARBA" id="ARBA00010621"/>
    </source>
</evidence>
<evidence type="ECO:0000256" key="13">
    <source>
        <dbReference type="ARBA" id="ARBA00047594"/>
    </source>
</evidence>
<dbReference type="GO" id="GO:0071555">
    <property type="term" value="P:cell wall organization"/>
    <property type="evidence" value="ECO:0007669"/>
    <property type="project" value="UniProtKB-KW"/>
</dbReference>
<feature type="transmembrane region" description="Helical" evidence="14">
    <location>
        <begin position="41"/>
        <end position="62"/>
    </location>
</feature>
<dbReference type="EC" id="3.6.1.27" evidence="3 14"/>
<dbReference type="AlphaFoldDB" id="A0A0G0QUG0"/>
<dbReference type="PANTHER" id="PTHR30622:SF3">
    <property type="entry name" value="UNDECAPRENYL-DIPHOSPHATASE"/>
    <property type="match status" value="1"/>
</dbReference>
<sequence length="256" mass="28300">MEILHIFTLSVVEGLTEFLPISSTGHLILTSKLLGIGDSNFVKTFEIVIQLGAIMAVVVLYTKRFLSIKLLKKLFVAFIPTAIVGLTLYPFIKNFLLGNSVVTLNALFWGGVALVIIERLLQKRELGGPVDYEKVTYKKAFLIGSFQCLSIIPGMSRAAATIIGGLSTGINRATATEFSFLLAVPTMMAASALDVYKSRQYISQSGTLTLFIGTVFSFIFAMIAIKFLVNYVKKHNFIVFGVYRIILAILFWLFVM</sequence>
<comment type="miscellaneous">
    <text evidence="14">Bacitracin is thought to be involved in the inhibition of peptidoglycan synthesis by sequestering undecaprenyl diphosphate, thereby reducing the pool of lipid carrier available.</text>
</comment>
<evidence type="ECO:0000256" key="3">
    <source>
        <dbReference type="ARBA" id="ARBA00012374"/>
    </source>
</evidence>
<evidence type="ECO:0000313" key="16">
    <source>
        <dbReference type="Proteomes" id="UP000034215"/>
    </source>
</evidence>
<evidence type="ECO:0000256" key="14">
    <source>
        <dbReference type="HAMAP-Rule" id="MF_01006"/>
    </source>
</evidence>
<evidence type="ECO:0000256" key="11">
    <source>
        <dbReference type="ARBA" id="ARBA00032707"/>
    </source>
</evidence>
<comment type="caution">
    <text evidence="15">The sequence shown here is derived from an EMBL/GenBank/DDBJ whole genome shotgun (WGS) entry which is preliminary data.</text>
</comment>
<proteinExistence type="inferred from homology"/>
<organism evidence="15 16">
    <name type="scientific">Candidatus Woesebacteria bacterium GW2011_GWB1_40_12</name>
    <dbReference type="NCBI Taxonomy" id="1618576"/>
    <lineage>
        <taxon>Bacteria</taxon>
        <taxon>Candidatus Woeseibacteriota</taxon>
    </lineage>
</organism>
<protein>
    <recommendedName>
        <fullName evidence="4 14">Undecaprenyl-diphosphatase</fullName>
        <ecNumber evidence="3 14">3.6.1.27</ecNumber>
    </recommendedName>
    <alternativeName>
        <fullName evidence="12 14">Bacitracin resistance protein</fullName>
    </alternativeName>
    <alternativeName>
        <fullName evidence="11 14">Undecaprenyl pyrophosphate phosphatase</fullName>
    </alternativeName>
</protein>
<dbReference type="HAMAP" id="MF_01006">
    <property type="entry name" value="Undec_diphosphatase"/>
    <property type="match status" value="1"/>
</dbReference>
<evidence type="ECO:0000256" key="1">
    <source>
        <dbReference type="ARBA" id="ARBA00004651"/>
    </source>
</evidence>
<feature type="transmembrane region" description="Helical" evidence="14">
    <location>
        <begin position="74"/>
        <end position="92"/>
    </location>
</feature>
<keyword evidence="7 14" id="KW-0378">Hydrolase</keyword>
<dbReference type="InterPro" id="IPR003824">
    <property type="entry name" value="UppP"/>
</dbReference>
<feature type="transmembrane region" description="Helical" evidence="14">
    <location>
        <begin position="208"/>
        <end position="229"/>
    </location>
</feature>
<name>A0A0G0QUG0_9BACT</name>
<comment type="function">
    <text evidence="14">Catalyzes the dephosphorylation of undecaprenyl diphosphate (UPP). Confers resistance to bacitracin.</text>
</comment>
<evidence type="ECO:0000256" key="12">
    <source>
        <dbReference type="ARBA" id="ARBA00032932"/>
    </source>
</evidence>
<dbReference type="GO" id="GO:0005886">
    <property type="term" value="C:plasma membrane"/>
    <property type="evidence" value="ECO:0007669"/>
    <property type="project" value="UniProtKB-SubCell"/>
</dbReference>
<dbReference type="Proteomes" id="UP000034215">
    <property type="component" value="Unassembled WGS sequence"/>
</dbReference>
<reference evidence="15 16" key="1">
    <citation type="journal article" date="2015" name="Nature">
        <title>rRNA introns, odd ribosomes, and small enigmatic genomes across a large radiation of phyla.</title>
        <authorList>
            <person name="Brown C.T."/>
            <person name="Hug L.A."/>
            <person name="Thomas B.C."/>
            <person name="Sharon I."/>
            <person name="Castelle C.J."/>
            <person name="Singh A."/>
            <person name="Wilkins M.J."/>
            <person name="Williams K.H."/>
            <person name="Banfield J.F."/>
        </authorList>
    </citation>
    <scope>NUCLEOTIDE SEQUENCE [LARGE SCALE GENOMIC DNA]</scope>
</reference>
<dbReference type="PANTHER" id="PTHR30622">
    <property type="entry name" value="UNDECAPRENYL-DIPHOSPHATASE"/>
    <property type="match status" value="1"/>
</dbReference>
<evidence type="ECO:0000256" key="7">
    <source>
        <dbReference type="ARBA" id="ARBA00022801"/>
    </source>
</evidence>
<feature type="transmembrane region" description="Helical" evidence="14">
    <location>
        <begin position="141"/>
        <end position="166"/>
    </location>
</feature>
<dbReference type="PATRIC" id="fig|1618576.3.peg.203"/>
<comment type="catalytic activity">
    <reaction evidence="13 14">
        <text>di-trans,octa-cis-undecaprenyl diphosphate + H2O = di-trans,octa-cis-undecaprenyl phosphate + phosphate + H(+)</text>
        <dbReference type="Rhea" id="RHEA:28094"/>
        <dbReference type="ChEBI" id="CHEBI:15377"/>
        <dbReference type="ChEBI" id="CHEBI:15378"/>
        <dbReference type="ChEBI" id="CHEBI:43474"/>
        <dbReference type="ChEBI" id="CHEBI:58405"/>
        <dbReference type="ChEBI" id="CHEBI:60392"/>
        <dbReference type="EC" id="3.6.1.27"/>
    </reaction>
</comment>